<gene>
    <name evidence="3" type="ORF">H6A01_04650</name>
</gene>
<proteinExistence type="predicted"/>
<feature type="compositionally biased region" description="Acidic residues" evidence="1">
    <location>
        <begin position="83"/>
        <end position="96"/>
    </location>
</feature>
<feature type="compositionally biased region" description="Basic and acidic residues" evidence="1">
    <location>
        <begin position="63"/>
        <end position="77"/>
    </location>
</feature>
<dbReference type="EMBL" id="JACJLA010000006">
    <property type="protein sequence ID" value="MBM6912613.1"/>
    <property type="molecule type" value="Genomic_DNA"/>
</dbReference>
<evidence type="ECO:0000313" key="3">
    <source>
        <dbReference type="EMBL" id="MBM6912613.1"/>
    </source>
</evidence>
<dbReference type="Pfam" id="PF07872">
    <property type="entry name" value="DUF1659"/>
    <property type="match status" value="1"/>
</dbReference>
<dbReference type="InterPro" id="IPR012454">
    <property type="entry name" value="DUF1659"/>
</dbReference>
<keyword evidence="4" id="KW-1185">Reference proteome</keyword>
<comment type="caution">
    <text evidence="3">The sequence shown here is derived from an EMBL/GenBank/DDBJ whole genome shotgun (WGS) entry which is preliminary data.</text>
</comment>
<feature type="domain" description="DUF1659" evidence="2">
    <location>
        <begin position="104"/>
        <end position="166"/>
    </location>
</feature>
<evidence type="ECO:0000256" key="1">
    <source>
        <dbReference type="SAM" id="MobiDB-lite"/>
    </source>
</evidence>
<organism evidence="3 4">
    <name type="scientific">Veillonella magna</name>
    <dbReference type="NCBI Taxonomy" id="464322"/>
    <lineage>
        <taxon>Bacteria</taxon>
        <taxon>Bacillati</taxon>
        <taxon>Bacillota</taxon>
        <taxon>Negativicutes</taxon>
        <taxon>Veillonellales</taxon>
        <taxon>Veillonellaceae</taxon>
        <taxon>Veillonella</taxon>
    </lineage>
</organism>
<evidence type="ECO:0000259" key="2">
    <source>
        <dbReference type="Pfam" id="PF07872"/>
    </source>
</evidence>
<accession>A0ABS2GH79</accession>
<sequence length="174" mass="18544">MSEDMLRMMDENEEAKTSEAKAVEAGEAKAAEVSEAEANEITRVMAGGAPKEPAAADSGATEDGVHGEGDEGLHADADSDGAALDDLDDGYEDEEERGPIWDAMVQTTKLQLRLNEDIAGATKVKLVTFNGIVPNKTDDELNLLSDKLASLFAYPSVGFVRIDTKTYKPGNPLL</sequence>
<evidence type="ECO:0000313" key="4">
    <source>
        <dbReference type="Proteomes" id="UP000707138"/>
    </source>
</evidence>
<name>A0ABS2GH79_9FIRM</name>
<protein>
    <recommendedName>
        <fullName evidence="2">DUF1659 domain-containing protein</fullName>
    </recommendedName>
</protein>
<reference evidence="3 4" key="1">
    <citation type="journal article" date="2021" name="Sci. Rep.">
        <title>The distribution of antibiotic resistance genes in chicken gut microbiota commensals.</title>
        <authorList>
            <person name="Juricova H."/>
            <person name="Matiasovicova J."/>
            <person name="Kubasova T."/>
            <person name="Cejkova D."/>
            <person name="Rychlik I."/>
        </authorList>
    </citation>
    <scope>NUCLEOTIDE SEQUENCE [LARGE SCALE GENOMIC DNA]</scope>
    <source>
        <strain evidence="3 4">An537</strain>
    </source>
</reference>
<dbReference type="Proteomes" id="UP000707138">
    <property type="component" value="Unassembled WGS sequence"/>
</dbReference>
<dbReference type="RefSeq" id="WP_205087707.1">
    <property type="nucleotide sequence ID" value="NZ_JACJLA010000006.1"/>
</dbReference>
<feature type="compositionally biased region" description="Basic and acidic residues" evidence="1">
    <location>
        <begin position="1"/>
        <end position="32"/>
    </location>
</feature>
<feature type="region of interest" description="Disordered" evidence="1">
    <location>
        <begin position="1"/>
        <end position="99"/>
    </location>
</feature>